<feature type="compositionally biased region" description="Polar residues" evidence="1">
    <location>
        <begin position="89"/>
        <end position="106"/>
    </location>
</feature>
<evidence type="ECO:0000256" key="1">
    <source>
        <dbReference type="SAM" id="MobiDB-lite"/>
    </source>
</evidence>
<proteinExistence type="predicted"/>
<dbReference type="Proteomes" id="UP000308197">
    <property type="component" value="Unassembled WGS sequence"/>
</dbReference>
<feature type="region of interest" description="Disordered" evidence="1">
    <location>
        <begin position="89"/>
        <end position="116"/>
    </location>
</feature>
<evidence type="ECO:0000313" key="2">
    <source>
        <dbReference type="EMBL" id="TFK84146.1"/>
    </source>
</evidence>
<dbReference type="InParanoid" id="A0A5C3P3B9"/>
<protein>
    <submittedName>
        <fullName evidence="2">Uncharacterized protein</fullName>
    </submittedName>
</protein>
<sequence length="143" mass="15580">MPPASRTEPSDTRSDLTPVLNALAGFLSTAARSFGGGRVPDIVHFTDITVRLCLEVPMIRALPFEERRDVIHAVARYMVLLAVPLVGSSTTAEQTTSTVRQHTQEPQPAGDSDAWVSPQGTYIAHSRDPDVYHLGSFMFSSAR</sequence>
<gene>
    <name evidence="2" type="ORF">K466DRAFT_602247</name>
</gene>
<accession>A0A5C3P3B9</accession>
<reference evidence="2 3" key="1">
    <citation type="journal article" date="2019" name="Nat. Ecol. Evol.">
        <title>Megaphylogeny resolves global patterns of mushroom evolution.</title>
        <authorList>
            <person name="Varga T."/>
            <person name="Krizsan K."/>
            <person name="Foldi C."/>
            <person name="Dima B."/>
            <person name="Sanchez-Garcia M."/>
            <person name="Sanchez-Ramirez S."/>
            <person name="Szollosi G.J."/>
            <person name="Szarkandi J.G."/>
            <person name="Papp V."/>
            <person name="Albert L."/>
            <person name="Andreopoulos W."/>
            <person name="Angelini C."/>
            <person name="Antonin V."/>
            <person name="Barry K.W."/>
            <person name="Bougher N.L."/>
            <person name="Buchanan P."/>
            <person name="Buyck B."/>
            <person name="Bense V."/>
            <person name="Catcheside P."/>
            <person name="Chovatia M."/>
            <person name="Cooper J."/>
            <person name="Damon W."/>
            <person name="Desjardin D."/>
            <person name="Finy P."/>
            <person name="Geml J."/>
            <person name="Haridas S."/>
            <person name="Hughes K."/>
            <person name="Justo A."/>
            <person name="Karasinski D."/>
            <person name="Kautmanova I."/>
            <person name="Kiss B."/>
            <person name="Kocsube S."/>
            <person name="Kotiranta H."/>
            <person name="LaButti K.M."/>
            <person name="Lechner B.E."/>
            <person name="Liimatainen K."/>
            <person name="Lipzen A."/>
            <person name="Lukacs Z."/>
            <person name="Mihaltcheva S."/>
            <person name="Morgado L.N."/>
            <person name="Niskanen T."/>
            <person name="Noordeloos M.E."/>
            <person name="Ohm R.A."/>
            <person name="Ortiz-Santana B."/>
            <person name="Ovrebo C."/>
            <person name="Racz N."/>
            <person name="Riley R."/>
            <person name="Savchenko A."/>
            <person name="Shiryaev A."/>
            <person name="Soop K."/>
            <person name="Spirin V."/>
            <person name="Szebenyi C."/>
            <person name="Tomsovsky M."/>
            <person name="Tulloss R.E."/>
            <person name="Uehling J."/>
            <person name="Grigoriev I.V."/>
            <person name="Vagvolgyi C."/>
            <person name="Papp T."/>
            <person name="Martin F.M."/>
            <person name="Miettinen O."/>
            <person name="Hibbett D.S."/>
            <person name="Nagy L.G."/>
        </authorList>
    </citation>
    <scope>NUCLEOTIDE SEQUENCE [LARGE SCALE GENOMIC DNA]</scope>
    <source>
        <strain evidence="2 3">HHB13444</strain>
    </source>
</reference>
<name>A0A5C3P3B9_9APHY</name>
<organism evidence="2 3">
    <name type="scientific">Polyporus arcularius HHB13444</name>
    <dbReference type="NCBI Taxonomy" id="1314778"/>
    <lineage>
        <taxon>Eukaryota</taxon>
        <taxon>Fungi</taxon>
        <taxon>Dikarya</taxon>
        <taxon>Basidiomycota</taxon>
        <taxon>Agaricomycotina</taxon>
        <taxon>Agaricomycetes</taxon>
        <taxon>Polyporales</taxon>
        <taxon>Polyporaceae</taxon>
        <taxon>Polyporus</taxon>
    </lineage>
</organism>
<dbReference type="AlphaFoldDB" id="A0A5C3P3B9"/>
<keyword evidence="3" id="KW-1185">Reference proteome</keyword>
<evidence type="ECO:0000313" key="3">
    <source>
        <dbReference type="Proteomes" id="UP000308197"/>
    </source>
</evidence>
<dbReference type="EMBL" id="ML211338">
    <property type="protein sequence ID" value="TFK84146.1"/>
    <property type="molecule type" value="Genomic_DNA"/>
</dbReference>